<keyword evidence="10 16" id="KW-1133">Transmembrane helix</keyword>
<gene>
    <name evidence="16" type="primary">ftsW</name>
    <name evidence="17" type="ORF">VI33_04765</name>
</gene>
<accession>A0A0H4IZT4</accession>
<feature type="transmembrane region" description="Helical" evidence="16">
    <location>
        <begin position="313"/>
        <end position="337"/>
    </location>
</feature>
<feature type="transmembrane region" description="Helical" evidence="16">
    <location>
        <begin position="15"/>
        <end position="36"/>
    </location>
</feature>
<evidence type="ECO:0000313" key="17">
    <source>
        <dbReference type="EMBL" id="AKO66024.1"/>
    </source>
</evidence>
<protein>
    <recommendedName>
        <fullName evidence="16">Probable peptidoglycan glycosyltransferase FtsW</fullName>
        <shortName evidence="16">PGT</shortName>
        <ecNumber evidence="16">2.4.99.28</ecNumber>
    </recommendedName>
    <alternativeName>
        <fullName evidence="16">Cell division protein FtsW</fullName>
    </alternativeName>
    <alternativeName>
        <fullName evidence="16">Cell wall polymerase</fullName>
    </alternativeName>
    <alternativeName>
        <fullName evidence="16">Peptidoglycan polymerase</fullName>
        <shortName evidence="16">PG polymerase</shortName>
    </alternativeName>
</protein>
<feature type="transmembrane region" description="Helical" evidence="16">
    <location>
        <begin position="84"/>
        <end position="102"/>
    </location>
</feature>
<dbReference type="GO" id="GO:0008360">
    <property type="term" value="P:regulation of cell shape"/>
    <property type="evidence" value="ECO:0007669"/>
    <property type="project" value="UniProtKB-KW"/>
</dbReference>
<feature type="transmembrane region" description="Helical" evidence="16">
    <location>
        <begin position="194"/>
        <end position="213"/>
    </location>
</feature>
<evidence type="ECO:0000256" key="1">
    <source>
        <dbReference type="ARBA" id="ARBA00004651"/>
    </source>
</evidence>
<comment type="pathway">
    <text evidence="2 16">Cell wall biogenesis; peptidoglycan biosynthesis.</text>
</comment>
<dbReference type="InterPro" id="IPR001182">
    <property type="entry name" value="FtsW/RodA"/>
</dbReference>
<dbReference type="EMBL" id="CP011002">
    <property type="protein sequence ID" value="AKO66024.1"/>
    <property type="molecule type" value="Genomic_DNA"/>
</dbReference>
<keyword evidence="18" id="KW-1185">Reference proteome</keyword>
<evidence type="ECO:0000256" key="16">
    <source>
        <dbReference type="HAMAP-Rule" id="MF_00913"/>
    </source>
</evidence>
<dbReference type="HAMAP" id="MF_00913">
    <property type="entry name" value="PGT_FtsW_proteobact"/>
    <property type="match status" value="1"/>
</dbReference>
<evidence type="ECO:0000256" key="6">
    <source>
        <dbReference type="ARBA" id="ARBA00022679"/>
    </source>
</evidence>
<evidence type="ECO:0000256" key="3">
    <source>
        <dbReference type="ARBA" id="ARBA00022475"/>
    </source>
</evidence>
<dbReference type="GO" id="GO:0005886">
    <property type="term" value="C:plasma membrane"/>
    <property type="evidence" value="ECO:0007669"/>
    <property type="project" value="UniProtKB-SubCell"/>
</dbReference>
<feature type="transmembrane region" description="Helical" evidence="16">
    <location>
        <begin position="57"/>
        <end position="78"/>
    </location>
</feature>
<dbReference type="Proteomes" id="UP000066549">
    <property type="component" value="Chromosome"/>
</dbReference>
<keyword evidence="12 16" id="KW-0131">Cell cycle</keyword>
<dbReference type="UniPathway" id="UPA00219"/>
<comment type="subcellular location">
    <subcellularLocation>
        <location evidence="16">Cell inner membrane</location>
        <topology evidence="16">Multi-pass membrane protein</topology>
    </subcellularLocation>
    <subcellularLocation>
        <location evidence="1">Cell membrane</location>
        <topology evidence="1">Multi-pass membrane protein</topology>
    </subcellularLocation>
    <text evidence="16">Localizes to the division septum.</text>
</comment>
<evidence type="ECO:0000256" key="15">
    <source>
        <dbReference type="ARBA" id="ARBA00049902"/>
    </source>
</evidence>
<keyword evidence="16" id="KW-0997">Cell inner membrane</keyword>
<keyword evidence="5 16" id="KW-0328">Glycosyltransferase</keyword>
<evidence type="ECO:0000256" key="5">
    <source>
        <dbReference type="ARBA" id="ARBA00022676"/>
    </source>
</evidence>
<evidence type="ECO:0000256" key="12">
    <source>
        <dbReference type="ARBA" id="ARBA00023306"/>
    </source>
</evidence>
<evidence type="ECO:0000256" key="13">
    <source>
        <dbReference type="ARBA" id="ARBA00023316"/>
    </source>
</evidence>
<dbReference type="NCBIfam" id="TIGR02614">
    <property type="entry name" value="ftsW"/>
    <property type="match status" value="1"/>
</dbReference>
<keyword evidence="9 16" id="KW-0573">Peptidoglycan synthesis</keyword>
<dbReference type="AlphaFoldDB" id="A0A0H4IZT4"/>
<evidence type="ECO:0000256" key="4">
    <source>
        <dbReference type="ARBA" id="ARBA00022618"/>
    </source>
</evidence>
<dbReference type="PANTHER" id="PTHR30474:SF2">
    <property type="entry name" value="PEPTIDOGLYCAN GLYCOSYLTRANSFERASE FTSW-RELATED"/>
    <property type="match status" value="1"/>
</dbReference>
<reference evidence="17 18" key="1">
    <citation type="submission" date="2015-03" db="EMBL/GenBank/DDBJ databases">
        <title>Comparative analysis of the OM43 clade including a novel species from Red Sea uncovers genomic and metabolic diversity among marine methylotrophs.</title>
        <authorList>
            <person name="Jimenez-Infante F."/>
            <person name="Ngugi D.K."/>
            <person name="Vinu M."/>
            <person name="Alam I."/>
            <person name="Kamau A."/>
            <person name="Blom J."/>
            <person name="Bajic V.B."/>
            <person name="Stingl U."/>
        </authorList>
    </citation>
    <scope>NUCLEOTIDE SEQUENCE [LARGE SCALE GENOMIC DNA]</scope>
    <source>
        <strain evidence="17 18">MBRSH7</strain>
    </source>
</reference>
<dbReference type="GO" id="GO:0032153">
    <property type="term" value="C:cell division site"/>
    <property type="evidence" value="ECO:0007669"/>
    <property type="project" value="UniProtKB-UniRule"/>
</dbReference>
<dbReference type="InterPro" id="IPR013437">
    <property type="entry name" value="FtsW"/>
</dbReference>
<evidence type="ECO:0000256" key="8">
    <source>
        <dbReference type="ARBA" id="ARBA00022960"/>
    </source>
</evidence>
<feature type="transmembrane region" description="Helical" evidence="16">
    <location>
        <begin position="349"/>
        <end position="370"/>
    </location>
</feature>
<dbReference type="EC" id="2.4.99.28" evidence="16"/>
<evidence type="ECO:0000256" key="10">
    <source>
        <dbReference type="ARBA" id="ARBA00022989"/>
    </source>
</evidence>
<dbReference type="OrthoDB" id="9768187at2"/>
<feature type="transmembrane region" description="Helical" evidence="16">
    <location>
        <begin position="171"/>
        <end position="187"/>
    </location>
</feature>
<evidence type="ECO:0000256" key="11">
    <source>
        <dbReference type="ARBA" id="ARBA00023136"/>
    </source>
</evidence>
<keyword evidence="4 16" id="KW-0132">Cell division</keyword>
<sequence length="381" mass="42248">MQLRNNYNQPNYDPLLLWIILILSGVGLVMVYSASVDVAALKQISNYQNYYYLLRHFIYLIISVFCGFIAFLIPISFWQKFAPSFFILGLILLIAVLIPGIGKIVNGSQRWIPLGFMNFQPSEIVKLFTIIYAADYVLRKSRQIGTFTKGFLPISLAIAIVGTLLINQPDFGALVVVVCISLGILFLGGISLKIILGLTLSVPIGVYALLKIAPYRMDRITGFLAPFEDLYGKGWQLSHSLIAIGRGDFFGVGLGESIQKLQYLPEAHTDFVLAILSEELGLFGFTLIICLYILMIIRIFGISKISTQLRKNFSALLAQGIAIWFGIQATINIGVNVGFFPTKGLTLPFVSYGGSALLVTFIASGILMRIDYENKIKSKRN</sequence>
<dbReference type="GO" id="GO:0008955">
    <property type="term" value="F:peptidoglycan glycosyltransferase activity"/>
    <property type="evidence" value="ECO:0007669"/>
    <property type="project" value="UniProtKB-UniRule"/>
</dbReference>
<feature type="transmembrane region" description="Helical" evidence="16">
    <location>
        <begin position="280"/>
        <end position="301"/>
    </location>
</feature>
<keyword evidence="13 16" id="KW-0961">Cell wall biogenesis/degradation</keyword>
<dbReference type="PANTHER" id="PTHR30474">
    <property type="entry name" value="CELL CYCLE PROTEIN"/>
    <property type="match status" value="1"/>
</dbReference>
<organism evidence="17 18">
    <name type="scientific">Methylophilales bacterium MBRS-H7</name>
    <dbReference type="NCBI Taxonomy" id="1623450"/>
    <lineage>
        <taxon>Bacteria</taxon>
        <taxon>Pseudomonadati</taxon>
        <taxon>Pseudomonadota</taxon>
        <taxon>Betaproteobacteria</taxon>
        <taxon>Nitrosomonadales</taxon>
        <taxon>OM43 clade</taxon>
    </lineage>
</organism>
<evidence type="ECO:0000313" key="18">
    <source>
        <dbReference type="Proteomes" id="UP000066549"/>
    </source>
</evidence>
<dbReference type="PATRIC" id="fig|1623450.3.peg.950"/>
<comment type="function">
    <text evidence="16">Peptidoglycan polymerase that is essential for cell division.</text>
</comment>
<comment type="similarity">
    <text evidence="14 16">Belongs to the SEDS family. FtsW subfamily.</text>
</comment>
<dbReference type="GO" id="GO:0015648">
    <property type="term" value="F:lipid-linked peptidoglycan transporter activity"/>
    <property type="evidence" value="ECO:0007669"/>
    <property type="project" value="TreeGrafter"/>
</dbReference>
<keyword evidence="6 16" id="KW-0808">Transferase</keyword>
<keyword evidence="7 16" id="KW-0812">Transmembrane</keyword>
<comment type="catalytic activity">
    <reaction evidence="15 16">
        <text>[GlcNAc-(1-&gt;4)-Mur2Ac(oyl-L-Ala-gamma-D-Glu-L-Lys-D-Ala-D-Ala)](n)-di-trans,octa-cis-undecaprenyl diphosphate + beta-D-GlcNAc-(1-&gt;4)-Mur2Ac(oyl-L-Ala-gamma-D-Glu-L-Lys-D-Ala-D-Ala)-di-trans,octa-cis-undecaprenyl diphosphate = [GlcNAc-(1-&gt;4)-Mur2Ac(oyl-L-Ala-gamma-D-Glu-L-Lys-D-Ala-D-Ala)](n+1)-di-trans,octa-cis-undecaprenyl diphosphate + di-trans,octa-cis-undecaprenyl diphosphate + H(+)</text>
        <dbReference type="Rhea" id="RHEA:23708"/>
        <dbReference type="Rhea" id="RHEA-COMP:9602"/>
        <dbReference type="Rhea" id="RHEA-COMP:9603"/>
        <dbReference type="ChEBI" id="CHEBI:15378"/>
        <dbReference type="ChEBI" id="CHEBI:58405"/>
        <dbReference type="ChEBI" id="CHEBI:60033"/>
        <dbReference type="ChEBI" id="CHEBI:78435"/>
        <dbReference type="EC" id="2.4.99.28"/>
    </reaction>
</comment>
<dbReference type="GO" id="GO:0071555">
    <property type="term" value="P:cell wall organization"/>
    <property type="evidence" value="ECO:0007669"/>
    <property type="project" value="UniProtKB-KW"/>
</dbReference>
<evidence type="ECO:0000256" key="7">
    <source>
        <dbReference type="ARBA" id="ARBA00022692"/>
    </source>
</evidence>
<evidence type="ECO:0000256" key="2">
    <source>
        <dbReference type="ARBA" id="ARBA00004752"/>
    </source>
</evidence>
<evidence type="ECO:0000256" key="9">
    <source>
        <dbReference type="ARBA" id="ARBA00022984"/>
    </source>
</evidence>
<keyword evidence="3 16" id="KW-1003">Cell membrane</keyword>
<feature type="transmembrane region" description="Helical" evidence="16">
    <location>
        <begin position="146"/>
        <end position="165"/>
    </location>
</feature>
<dbReference type="GO" id="GO:0043093">
    <property type="term" value="P:FtsZ-dependent cytokinesis"/>
    <property type="evidence" value="ECO:0007669"/>
    <property type="project" value="UniProtKB-UniRule"/>
</dbReference>
<keyword evidence="11 16" id="KW-0472">Membrane</keyword>
<proteinExistence type="inferred from homology"/>
<keyword evidence="8 16" id="KW-0133">Cell shape</keyword>
<dbReference type="GO" id="GO:0009252">
    <property type="term" value="P:peptidoglycan biosynthetic process"/>
    <property type="evidence" value="ECO:0007669"/>
    <property type="project" value="UniProtKB-UniRule"/>
</dbReference>
<dbReference type="Pfam" id="PF01098">
    <property type="entry name" value="FTSW_RODA_SPOVE"/>
    <property type="match status" value="1"/>
</dbReference>
<evidence type="ECO:0000256" key="14">
    <source>
        <dbReference type="ARBA" id="ARBA00038053"/>
    </source>
</evidence>
<name>A0A0H4IZT4_9PROT</name>